<feature type="domain" description="ZipA C-terminal FtsZ-binding" evidence="4">
    <location>
        <begin position="53"/>
        <end position="190"/>
    </location>
</feature>
<dbReference type="InterPro" id="IPR007449">
    <property type="entry name" value="ZipA_FtsZ-bd_C"/>
</dbReference>
<dbReference type="EMBL" id="PUIA01000035">
    <property type="protein sequence ID" value="PQO33417.1"/>
    <property type="molecule type" value="Genomic_DNA"/>
</dbReference>
<evidence type="ECO:0000313" key="6">
    <source>
        <dbReference type="Proteomes" id="UP000240009"/>
    </source>
</evidence>
<keyword evidence="2" id="KW-0997">Cell inner membrane</keyword>
<comment type="subcellular location">
    <subcellularLocation>
        <location evidence="2">Cell inner membrane</location>
        <topology evidence="2">Single-pass type I membrane protein</topology>
    </subcellularLocation>
</comment>
<proteinExistence type="inferred from homology"/>
<evidence type="ECO:0000256" key="2">
    <source>
        <dbReference type="RuleBase" id="RU003613"/>
    </source>
</evidence>
<evidence type="ECO:0000256" key="3">
    <source>
        <dbReference type="SAM" id="MobiDB-lite"/>
    </source>
</evidence>
<comment type="similarity">
    <text evidence="1">Belongs to the ZipA family.</text>
</comment>
<evidence type="ECO:0000259" key="4">
    <source>
        <dbReference type="SMART" id="SM00771"/>
    </source>
</evidence>
<reference evidence="5 6" key="1">
    <citation type="submission" date="2018-02" db="EMBL/GenBank/DDBJ databases">
        <title>Comparative genomes isolates from brazilian mangrove.</title>
        <authorList>
            <person name="Araujo J.E."/>
            <person name="Taketani R.G."/>
            <person name="Silva M.C.P."/>
            <person name="Loureco M.V."/>
            <person name="Andreote F.D."/>
        </authorList>
    </citation>
    <scope>NUCLEOTIDE SEQUENCE [LARGE SCALE GENOMIC DNA]</scope>
    <source>
        <strain evidence="5 6">HEX-2 MGV</strain>
    </source>
</reference>
<name>A0A2S8FMR6_9BACT</name>
<evidence type="ECO:0000313" key="5">
    <source>
        <dbReference type="EMBL" id="PQO33417.1"/>
    </source>
</evidence>
<keyword evidence="1" id="KW-0131">Cell cycle</keyword>
<organism evidence="5 6">
    <name type="scientific">Blastopirellula marina</name>
    <dbReference type="NCBI Taxonomy" id="124"/>
    <lineage>
        <taxon>Bacteria</taxon>
        <taxon>Pseudomonadati</taxon>
        <taxon>Planctomycetota</taxon>
        <taxon>Planctomycetia</taxon>
        <taxon>Pirellulales</taxon>
        <taxon>Pirellulaceae</taxon>
        <taxon>Blastopirellula</taxon>
    </lineage>
</organism>
<protein>
    <recommendedName>
        <fullName evidence="1">Cell division protein ZipA</fullName>
    </recommendedName>
</protein>
<keyword evidence="2" id="KW-0812">Transmembrane</keyword>
<comment type="function">
    <text evidence="1">Essential cell division protein that stabilizes the FtsZ protofilaments by cross-linking them and that serves as a cytoplasmic membrane anchor for the Z ring. Also required for the recruitment to the septal ring of downstream cell division proteins.</text>
</comment>
<feature type="region of interest" description="Disordered" evidence="3">
    <location>
        <begin position="1"/>
        <end position="38"/>
    </location>
</feature>
<keyword evidence="2" id="KW-0472">Membrane</keyword>
<dbReference type="SUPFAM" id="SSF64383">
    <property type="entry name" value="Cell-division protein ZipA, C-terminal domain"/>
    <property type="match status" value="1"/>
</dbReference>
<sequence length="206" mass="23294">MPKSRPPQSIRHGSMASSRHWPATASKQPSKPTRTPEEAAARTLYLSRLPEQVDRTIVFLVVAPDEKLFEGREIWDVMLYLGLTWGDMDCFHWINPTGIGDDYYFSVETSTPPGYFLPEEIAAGRLQTQDLAFLFSLPRAAAPSTIAERMRKAVEYVQSRLGGEIVYMIDDEEVDFDSAMQEIKRIEAELTEQGFPPGSEAALRFF</sequence>
<dbReference type="AlphaFoldDB" id="A0A2S8FMR6"/>
<evidence type="ECO:0000256" key="1">
    <source>
        <dbReference type="RuleBase" id="RU003612"/>
    </source>
</evidence>
<keyword evidence="2" id="KW-1003">Cell membrane</keyword>
<accession>A0A2S8FMR6</accession>
<dbReference type="Pfam" id="PF04354">
    <property type="entry name" value="ZipA_C"/>
    <property type="match status" value="1"/>
</dbReference>
<keyword evidence="1" id="KW-0132">Cell division</keyword>
<comment type="caution">
    <text evidence="5">The sequence shown here is derived from an EMBL/GenBank/DDBJ whole genome shotgun (WGS) entry which is preliminary data.</text>
</comment>
<dbReference type="InterPro" id="IPR036765">
    <property type="entry name" value="ZipA_FtsZ-bd_C_sf"/>
</dbReference>
<dbReference type="Gene3D" id="3.30.1400.10">
    <property type="entry name" value="ZipA, C-terminal FtsZ-binding domain"/>
    <property type="match status" value="1"/>
</dbReference>
<gene>
    <name evidence="5" type="ORF">C5Y96_11265</name>
</gene>
<dbReference type="GO" id="GO:0005886">
    <property type="term" value="C:plasma membrane"/>
    <property type="evidence" value="ECO:0007669"/>
    <property type="project" value="UniProtKB-SubCell"/>
</dbReference>
<dbReference type="GO" id="GO:0090529">
    <property type="term" value="P:cell septum assembly"/>
    <property type="evidence" value="ECO:0007669"/>
    <property type="project" value="InterPro"/>
</dbReference>
<dbReference type="SMART" id="SM00771">
    <property type="entry name" value="ZipA_C"/>
    <property type="match status" value="1"/>
</dbReference>
<dbReference type="Proteomes" id="UP000240009">
    <property type="component" value="Unassembled WGS sequence"/>
</dbReference>